<keyword evidence="2" id="KW-1185">Reference proteome</keyword>
<protein>
    <submittedName>
        <fullName evidence="1">Uncharacterized protein</fullName>
    </submittedName>
</protein>
<gene>
    <name evidence="1" type="ORF">HanXRQr2_Chr17g0796751</name>
</gene>
<dbReference type="AlphaFoldDB" id="A0A9K3DGJ5"/>
<accession>A0A9K3DGJ5</accession>
<evidence type="ECO:0000313" key="1">
    <source>
        <dbReference type="EMBL" id="KAF5754920.1"/>
    </source>
</evidence>
<organism evidence="1 2">
    <name type="scientific">Helianthus annuus</name>
    <name type="common">Common sunflower</name>
    <dbReference type="NCBI Taxonomy" id="4232"/>
    <lineage>
        <taxon>Eukaryota</taxon>
        <taxon>Viridiplantae</taxon>
        <taxon>Streptophyta</taxon>
        <taxon>Embryophyta</taxon>
        <taxon>Tracheophyta</taxon>
        <taxon>Spermatophyta</taxon>
        <taxon>Magnoliopsida</taxon>
        <taxon>eudicotyledons</taxon>
        <taxon>Gunneridae</taxon>
        <taxon>Pentapetalae</taxon>
        <taxon>asterids</taxon>
        <taxon>campanulids</taxon>
        <taxon>Asterales</taxon>
        <taxon>Asteraceae</taxon>
        <taxon>Asteroideae</taxon>
        <taxon>Heliantheae alliance</taxon>
        <taxon>Heliantheae</taxon>
        <taxon>Helianthus</taxon>
    </lineage>
</organism>
<reference evidence="1" key="2">
    <citation type="submission" date="2020-06" db="EMBL/GenBank/DDBJ databases">
        <title>Helianthus annuus Genome sequencing and assembly Release 2.</title>
        <authorList>
            <person name="Gouzy J."/>
            <person name="Langlade N."/>
            <person name="Munos S."/>
        </authorList>
    </citation>
    <scope>NUCLEOTIDE SEQUENCE</scope>
    <source>
        <tissue evidence="1">Leaves</tissue>
    </source>
</reference>
<reference evidence="1" key="1">
    <citation type="journal article" date="2017" name="Nature">
        <title>The sunflower genome provides insights into oil metabolism, flowering and Asterid evolution.</title>
        <authorList>
            <person name="Badouin H."/>
            <person name="Gouzy J."/>
            <person name="Grassa C.J."/>
            <person name="Murat F."/>
            <person name="Staton S.E."/>
            <person name="Cottret L."/>
            <person name="Lelandais-Briere C."/>
            <person name="Owens G.L."/>
            <person name="Carrere S."/>
            <person name="Mayjonade B."/>
            <person name="Legrand L."/>
            <person name="Gill N."/>
            <person name="Kane N.C."/>
            <person name="Bowers J.E."/>
            <person name="Hubner S."/>
            <person name="Bellec A."/>
            <person name="Berard A."/>
            <person name="Berges H."/>
            <person name="Blanchet N."/>
            <person name="Boniface M.C."/>
            <person name="Brunel D."/>
            <person name="Catrice O."/>
            <person name="Chaidir N."/>
            <person name="Claudel C."/>
            <person name="Donnadieu C."/>
            <person name="Faraut T."/>
            <person name="Fievet G."/>
            <person name="Helmstetter N."/>
            <person name="King M."/>
            <person name="Knapp S.J."/>
            <person name="Lai Z."/>
            <person name="Le Paslier M.C."/>
            <person name="Lippi Y."/>
            <person name="Lorenzon L."/>
            <person name="Mandel J.R."/>
            <person name="Marage G."/>
            <person name="Marchand G."/>
            <person name="Marquand E."/>
            <person name="Bret-Mestries E."/>
            <person name="Morien E."/>
            <person name="Nambeesan S."/>
            <person name="Nguyen T."/>
            <person name="Pegot-Espagnet P."/>
            <person name="Pouilly N."/>
            <person name="Raftis F."/>
            <person name="Sallet E."/>
            <person name="Schiex T."/>
            <person name="Thomas J."/>
            <person name="Vandecasteele C."/>
            <person name="Vares D."/>
            <person name="Vear F."/>
            <person name="Vautrin S."/>
            <person name="Crespi M."/>
            <person name="Mangin B."/>
            <person name="Burke J.M."/>
            <person name="Salse J."/>
            <person name="Munos S."/>
            <person name="Vincourt P."/>
            <person name="Rieseberg L.H."/>
            <person name="Langlade N.B."/>
        </authorList>
    </citation>
    <scope>NUCLEOTIDE SEQUENCE</scope>
    <source>
        <tissue evidence="1">Leaves</tissue>
    </source>
</reference>
<dbReference type="EMBL" id="MNCJ02000332">
    <property type="protein sequence ID" value="KAF5754920.1"/>
    <property type="molecule type" value="Genomic_DNA"/>
</dbReference>
<dbReference type="Gramene" id="mRNA:HanXRQr2_Chr17g0796751">
    <property type="protein sequence ID" value="mRNA:HanXRQr2_Chr17g0796751"/>
    <property type="gene ID" value="HanXRQr2_Chr17g0796751"/>
</dbReference>
<sequence>MLPVQSLVVGNDLKYKAIRRFDIFRNQMCGYSKNSHIISHMSYLFLTKDEEIEVISSRKERVSSKLPSIGELSFHRKDQLDHF</sequence>
<dbReference type="Proteomes" id="UP000215914">
    <property type="component" value="Unassembled WGS sequence"/>
</dbReference>
<name>A0A9K3DGJ5_HELAN</name>
<comment type="caution">
    <text evidence="1">The sequence shown here is derived from an EMBL/GenBank/DDBJ whole genome shotgun (WGS) entry which is preliminary data.</text>
</comment>
<proteinExistence type="predicted"/>
<evidence type="ECO:0000313" key="2">
    <source>
        <dbReference type="Proteomes" id="UP000215914"/>
    </source>
</evidence>